<evidence type="ECO:0000256" key="1">
    <source>
        <dbReference type="SAM" id="MobiDB-lite"/>
    </source>
</evidence>
<reference evidence="3" key="1">
    <citation type="journal article" date="2014" name="Nat. Commun.">
        <title>The emerging biofuel crop Camelina sativa retains a highly undifferentiated hexaploid genome structure.</title>
        <authorList>
            <person name="Kagale S."/>
            <person name="Koh C."/>
            <person name="Nixon J."/>
            <person name="Bollina V."/>
            <person name="Clarke W.E."/>
            <person name="Tuteja R."/>
            <person name="Spillane C."/>
            <person name="Robinson S.J."/>
            <person name="Links M.G."/>
            <person name="Clarke C."/>
            <person name="Higgins E.E."/>
            <person name="Huebert T."/>
            <person name="Sharpe A.G."/>
            <person name="Parkin I.A."/>
        </authorList>
    </citation>
    <scope>NUCLEOTIDE SEQUENCE [LARGE SCALE GENOMIC DNA]</scope>
    <source>
        <strain evidence="3">cv. DH55</strain>
    </source>
</reference>
<name>A0ABM0ZBE2_CAMSA</name>
<feature type="compositionally biased region" description="Polar residues" evidence="1">
    <location>
        <begin position="87"/>
        <end position="99"/>
    </location>
</feature>
<dbReference type="InterPro" id="IPR021109">
    <property type="entry name" value="Peptidase_aspartic_dom_sf"/>
</dbReference>
<dbReference type="GeneID" id="104789170"/>
<dbReference type="InterPro" id="IPR043502">
    <property type="entry name" value="DNA/RNA_pol_sf"/>
</dbReference>
<feature type="compositionally biased region" description="Basic and acidic residues" evidence="1">
    <location>
        <begin position="106"/>
        <end position="116"/>
    </location>
</feature>
<dbReference type="RefSeq" id="XP_010513208.1">
    <property type="nucleotide sequence ID" value="XM_010514906.1"/>
</dbReference>
<dbReference type="PANTHER" id="PTHR24559:SF450">
    <property type="entry name" value="RNA-DIRECTED DNA POLYMERASE HOMOLOG"/>
    <property type="match status" value="1"/>
</dbReference>
<dbReference type="PANTHER" id="PTHR24559">
    <property type="entry name" value="TRANSPOSON TY3-I GAG-POL POLYPROTEIN"/>
    <property type="match status" value="1"/>
</dbReference>
<dbReference type="Gene3D" id="2.40.70.10">
    <property type="entry name" value="Acid Proteases"/>
    <property type="match status" value="1"/>
</dbReference>
<organism evidence="3 4">
    <name type="scientific">Camelina sativa</name>
    <name type="common">False flax</name>
    <name type="synonym">Myagrum sativum</name>
    <dbReference type="NCBI Taxonomy" id="90675"/>
    <lineage>
        <taxon>Eukaryota</taxon>
        <taxon>Viridiplantae</taxon>
        <taxon>Streptophyta</taxon>
        <taxon>Embryophyta</taxon>
        <taxon>Tracheophyta</taxon>
        <taxon>Spermatophyta</taxon>
        <taxon>Magnoliopsida</taxon>
        <taxon>eudicotyledons</taxon>
        <taxon>Gunneridae</taxon>
        <taxon>Pentapetalae</taxon>
        <taxon>rosids</taxon>
        <taxon>malvids</taxon>
        <taxon>Brassicales</taxon>
        <taxon>Brassicaceae</taxon>
        <taxon>Camelineae</taxon>
        <taxon>Camelina</taxon>
    </lineage>
</organism>
<sequence>MNLAQKDTVDEYRAQFEELSIELPHVPADVLEAAFLKGLKKSLRDPVVRSRPIDLIAMVDMARLVEAQESENVGYQARNFSRPVIGSASQQYSTTQRGNEWNPGKKPFDNSKEIRKTNTGQENKGFNPCRHCGERWSLGHKCKPQHLKCLEMDEEEETEHLAMEEQEPQEAGCENKEKQEVYTLTRGSIAGMTSKKAMKMKGQILGREVVVLIDSGATCNFISNRLVKKMGLAITSNREFGVIVGGDQILKGRGKCNGVLLDIQGIEIMEEYSIFEIGATDVILGYGWLETLGDTRINWLNRTLSWKIGRLWVTLVGDPALSKEEVSLKSMERLMQHSGEAYLLEQTTLFQNNEPPSKKPHAQEIQSVVSKYEGVFEPPCGLSPKRNREHAITLQAGTSPVNVRPYRYSFIQKNEIEHLVKEMLEAQVIRPSISPYSSPVLLVKKKDGGWRFCVDYRALNKVTIPDLYPIPVIEELLDELSGATVFSKIDLKSGYHQIRLKEEDVEKTAFKTHHGHYEFLVMPFGLTNAPSTFQSIMNDLFRPYLRRFVLVFFDDILVYSPDVQTHKTHLETVL</sequence>
<dbReference type="CDD" id="cd01647">
    <property type="entry name" value="RT_LTR"/>
    <property type="match status" value="1"/>
</dbReference>
<dbReference type="Gene3D" id="3.10.10.10">
    <property type="entry name" value="HIV Type 1 Reverse Transcriptase, subunit A, domain 1"/>
    <property type="match status" value="1"/>
</dbReference>
<gene>
    <name evidence="4" type="primary">LOC104789170</name>
</gene>
<dbReference type="CDD" id="cd00303">
    <property type="entry name" value="retropepsin_like"/>
    <property type="match status" value="1"/>
</dbReference>
<dbReference type="SUPFAM" id="SSF50630">
    <property type="entry name" value="Acid proteases"/>
    <property type="match status" value="1"/>
</dbReference>
<dbReference type="InterPro" id="IPR053134">
    <property type="entry name" value="RNA-dir_DNA_polymerase"/>
</dbReference>
<dbReference type="Gene3D" id="3.30.70.270">
    <property type="match status" value="1"/>
</dbReference>
<feature type="domain" description="Reverse transcriptase" evidence="2">
    <location>
        <begin position="424"/>
        <end position="574"/>
    </location>
</feature>
<accession>A0ABM0ZBE2</accession>
<dbReference type="Proteomes" id="UP000694864">
    <property type="component" value="Chromosome 5"/>
</dbReference>
<evidence type="ECO:0000313" key="3">
    <source>
        <dbReference type="Proteomes" id="UP000694864"/>
    </source>
</evidence>
<evidence type="ECO:0000313" key="4">
    <source>
        <dbReference type="RefSeq" id="XP_010513208.1"/>
    </source>
</evidence>
<proteinExistence type="predicted"/>
<reference evidence="4" key="2">
    <citation type="submission" date="2025-08" db="UniProtKB">
        <authorList>
            <consortium name="RefSeq"/>
        </authorList>
    </citation>
    <scope>IDENTIFICATION</scope>
    <source>
        <tissue evidence="4">Leaf</tissue>
    </source>
</reference>
<feature type="region of interest" description="Disordered" evidence="1">
    <location>
        <begin position="86"/>
        <end position="121"/>
    </location>
</feature>
<keyword evidence="3" id="KW-1185">Reference proteome</keyword>
<dbReference type="InterPro" id="IPR000477">
    <property type="entry name" value="RT_dom"/>
</dbReference>
<dbReference type="Pfam" id="PF08284">
    <property type="entry name" value="RVP_2"/>
    <property type="match status" value="1"/>
</dbReference>
<dbReference type="InterPro" id="IPR043128">
    <property type="entry name" value="Rev_trsase/Diguanyl_cyclase"/>
</dbReference>
<protein>
    <submittedName>
        <fullName evidence="4">Uncharacterized protein LOC104789170</fullName>
    </submittedName>
</protein>
<dbReference type="Pfam" id="PF00078">
    <property type="entry name" value="RVT_1"/>
    <property type="match status" value="1"/>
</dbReference>
<dbReference type="PROSITE" id="PS50878">
    <property type="entry name" value="RT_POL"/>
    <property type="match status" value="1"/>
</dbReference>
<dbReference type="SUPFAM" id="SSF56672">
    <property type="entry name" value="DNA/RNA polymerases"/>
    <property type="match status" value="1"/>
</dbReference>
<evidence type="ECO:0000259" key="2">
    <source>
        <dbReference type="PROSITE" id="PS50878"/>
    </source>
</evidence>